<dbReference type="Gene3D" id="3.30.70.330">
    <property type="match status" value="1"/>
</dbReference>
<keyword evidence="2" id="KW-0539">Nucleus</keyword>
<evidence type="ECO:0000313" key="4">
    <source>
        <dbReference type="EMBL" id="CAG6645314.1"/>
    </source>
</evidence>
<dbReference type="PANTHER" id="PTHR15683:SF8">
    <property type="entry name" value="SCAFFOLD ATTACHMENT FACTOR B, ISOFORM B"/>
    <property type="match status" value="1"/>
</dbReference>
<dbReference type="AlphaFoldDB" id="A0A8D8RA43"/>
<dbReference type="EMBL" id="HBUF01136425">
    <property type="protein sequence ID" value="CAG6645314.1"/>
    <property type="molecule type" value="Transcribed_RNA"/>
</dbReference>
<dbReference type="InterPro" id="IPR012677">
    <property type="entry name" value="Nucleotide-bd_a/b_plait_sf"/>
</dbReference>
<feature type="region of interest" description="Disordered" evidence="3">
    <location>
        <begin position="24"/>
        <end position="108"/>
    </location>
</feature>
<comment type="subcellular location">
    <subcellularLocation>
        <location evidence="1">Nucleus</location>
    </subcellularLocation>
</comment>
<dbReference type="GO" id="GO:0005634">
    <property type="term" value="C:nucleus"/>
    <property type="evidence" value="ECO:0007669"/>
    <property type="project" value="UniProtKB-SubCell"/>
</dbReference>
<protein>
    <submittedName>
        <fullName evidence="4">Scaffold attachment factor B1</fullName>
    </submittedName>
</protein>
<evidence type="ECO:0000256" key="3">
    <source>
        <dbReference type="SAM" id="MobiDB-lite"/>
    </source>
</evidence>
<name>A0A8D8RA43_9HEMI</name>
<dbReference type="GO" id="GO:0006357">
    <property type="term" value="P:regulation of transcription by RNA polymerase II"/>
    <property type="evidence" value="ECO:0007669"/>
    <property type="project" value="TreeGrafter"/>
</dbReference>
<feature type="compositionally biased region" description="Basic and acidic residues" evidence="3">
    <location>
        <begin position="24"/>
        <end position="97"/>
    </location>
</feature>
<dbReference type="SUPFAM" id="SSF54928">
    <property type="entry name" value="RNA-binding domain, RBD"/>
    <property type="match status" value="1"/>
</dbReference>
<proteinExistence type="predicted"/>
<dbReference type="InterPro" id="IPR051738">
    <property type="entry name" value="SAF_Modulators"/>
</dbReference>
<sequence length="108" mass="12940">MPGARCYGYVTMASAEDAKKSIKATHRTELHGRVILVEKARDRQRDSSRHETNRSRDRHDTRDREREREREKRRRDEKSRRERDEKKKKDEENKDKLSNQPKPPGTGK</sequence>
<dbReference type="PANTHER" id="PTHR15683">
    <property type="entry name" value="SCAFFOLD ATTACHMENT FACTOR B-RELATED"/>
    <property type="match status" value="1"/>
</dbReference>
<accession>A0A8D8RA43</accession>
<evidence type="ECO:0000256" key="1">
    <source>
        <dbReference type="ARBA" id="ARBA00004123"/>
    </source>
</evidence>
<organism evidence="4">
    <name type="scientific">Cacopsylla melanoneura</name>
    <dbReference type="NCBI Taxonomy" id="428564"/>
    <lineage>
        <taxon>Eukaryota</taxon>
        <taxon>Metazoa</taxon>
        <taxon>Ecdysozoa</taxon>
        <taxon>Arthropoda</taxon>
        <taxon>Hexapoda</taxon>
        <taxon>Insecta</taxon>
        <taxon>Pterygota</taxon>
        <taxon>Neoptera</taxon>
        <taxon>Paraneoptera</taxon>
        <taxon>Hemiptera</taxon>
        <taxon>Sternorrhyncha</taxon>
        <taxon>Psylloidea</taxon>
        <taxon>Psyllidae</taxon>
        <taxon>Psyllinae</taxon>
        <taxon>Cacopsylla</taxon>
    </lineage>
</organism>
<dbReference type="InterPro" id="IPR035979">
    <property type="entry name" value="RBD_domain_sf"/>
</dbReference>
<evidence type="ECO:0000256" key="2">
    <source>
        <dbReference type="ARBA" id="ARBA00023242"/>
    </source>
</evidence>
<dbReference type="GO" id="GO:0050684">
    <property type="term" value="P:regulation of mRNA processing"/>
    <property type="evidence" value="ECO:0007669"/>
    <property type="project" value="TreeGrafter"/>
</dbReference>
<reference evidence="4" key="1">
    <citation type="submission" date="2021-05" db="EMBL/GenBank/DDBJ databases">
        <authorList>
            <person name="Alioto T."/>
            <person name="Alioto T."/>
            <person name="Gomez Garrido J."/>
        </authorList>
    </citation>
    <scope>NUCLEOTIDE SEQUENCE</scope>
</reference>
<dbReference type="GO" id="GO:0043565">
    <property type="term" value="F:sequence-specific DNA binding"/>
    <property type="evidence" value="ECO:0007669"/>
    <property type="project" value="TreeGrafter"/>
</dbReference>